<keyword evidence="3" id="KW-1185">Reference proteome</keyword>
<comment type="caution">
    <text evidence="2">The sequence shown here is derived from an EMBL/GenBank/DDBJ whole genome shotgun (WGS) entry which is preliminary data.</text>
</comment>
<evidence type="ECO:0000313" key="2">
    <source>
        <dbReference type="EMBL" id="GFO39012.1"/>
    </source>
</evidence>
<evidence type="ECO:0000256" key="1">
    <source>
        <dbReference type="SAM" id="MobiDB-lite"/>
    </source>
</evidence>
<evidence type="ECO:0000313" key="3">
    <source>
        <dbReference type="Proteomes" id="UP000735302"/>
    </source>
</evidence>
<reference evidence="2 3" key="1">
    <citation type="journal article" date="2021" name="Elife">
        <title>Chloroplast acquisition without the gene transfer in kleptoplastic sea slugs, Plakobranchus ocellatus.</title>
        <authorList>
            <person name="Maeda T."/>
            <person name="Takahashi S."/>
            <person name="Yoshida T."/>
            <person name="Shimamura S."/>
            <person name="Takaki Y."/>
            <person name="Nagai Y."/>
            <person name="Toyoda A."/>
            <person name="Suzuki Y."/>
            <person name="Arimoto A."/>
            <person name="Ishii H."/>
            <person name="Satoh N."/>
            <person name="Nishiyama T."/>
            <person name="Hasebe M."/>
            <person name="Maruyama T."/>
            <person name="Minagawa J."/>
            <person name="Obokata J."/>
            <person name="Shigenobu S."/>
        </authorList>
    </citation>
    <scope>NUCLEOTIDE SEQUENCE [LARGE SCALE GENOMIC DNA]</scope>
</reference>
<protein>
    <recommendedName>
        <fullName evidence="4">Secreted protein</fullName>
    </recommendedName>
</protein>
<dbReference type="Proteomes" id="UP000735302">
    <property type="component" value="Unassembled WGS sequence"/>
</dbReference>
<feature type="region of interest" description="Disordered" evidence="1">
    <location>
        <begin position="71"/>
        <end position="111"/>
    </location>
</feature>
<proteinExistence type="predicted"/>
<dbReference type="EMBL" id="BLXT01007369">
    <property type="protein sequence ID" value="GFO39012.1"/>
    <property type="molecule type" value="Genomic_DNA"/>
</dbReference>
<accession>A0AAV4D4D5</accession>
<organism evidence="2 3">
    <name type="scientific">Plakobranchus ocellatus</name>
    <dbReference type="NCBI Taxonomy" id="259542"/>
    <lineage>
        <taxon>Eukaryota</taxon>
        <taxon>Metazoa</taxon>
        <taxon>Spiralia</taxon>
        <taxon>Lophotrochozoa</taxon>
        <taxon>Mollusca</taxon>
        <taxon>Gastropoda</taxon>
        <taxon>Heterobranchia</taxon>
        <taxon>Euthyneura</taxon>
        <taxon>Panpulmonata</taxon>
        <taxon>Sacoglossa</taxon>
        <taxon>Placobranchoidea</taxon>
        <taxon>Plakobranchidae</taxon>
        <taxon>Plakobranchus</taxon>
    </lineage>
</organism>
<evidence type="ECO:0008006" key="4">
    <source>
        <dbReference type="Google" id="ProtNLM"/>
    </source>
</evidence>
<sequence>MRWLITASIYHLLNFLHSTLPRPRYTNKPGLATPQSSSIFRVAKTRDRGLRGVGGRVTCESALRFAGTLLSRVGAPPSPRRPNGGPKSLRSPCCRFKPRHRRPGLTEGLKA</sequence>
<name>A0AAV4D4D5_9GAST</name>
<dbReference type="AlphaFoldDB" id="A0AAV4D4D5"/>
<gene>
    <name evidence="2" type="ORF">PoB_006551700</name>
</gene>